<evidence type="ECO:0000313" key="3">
    <source>
        <dbReference type="Proteomes" id="UP001155483"/>
    </source>
</evidence>
<reference evidence="2" key="2">
    <citation type="submission" date="2023-04" db="EMBL/GenBank/DDBJ databases">
        <title>Paracnuella aquatica gen. nov., sp. nov., a member of the family Chitinophagaceae isolated from a hot spring.</title>
        <authorList>
            <person name="Wang C."/>
        </authorList>
    </citation>
    <scope>NUCLEOTIDE SEQUENCE</scope>
    <source>
        <strain evidence="2">LB-8</strain>
    </source>
</reference>
<name>A0A9X2XZJ1_9BACT</name>
<feature type="signal peptide" evidence="1">
    <location>
        <begin position="1"/>
        <end position="23"/>
    </location>
</feature>
<protein>
    <submittedName>
        <fullName evidence="2">DUF481 domain-containing protein</fullName>
    </submittedName>
</protein>
<dbReference type="Proteomes" id="UP001155483">
    <property type="component" value="Unassembled WGS sequence"/>
</dbReference>
<dbReference type="RefSeq" id="WP_279299733.1">
    <property type="nucleotide sequence ID" value="NZ_JAOTIF010000032.1"/>
</dbReference>
<comment type="caution">
    <text evidence="2">The sequence shown here is derived from an EMBL/GenBank/DDBJ whole genome shotgun (WGS) entry which is preliminary data.</text>
</comment>
<accession>A0A9X2XZJ1</accession>
<keyword evidence="3" id="KW-1185">Reference proteome</keyword>
<evidence type="ECO:0000313" key="2">
    <source>
        <dbReference type="EMBL" id="MCU7552296.1"/>
    </source>
</evidence>
<feature type="chain" id="PRO_5040743389" evidence="1">
    <location>
        <begin position="24"/>
        <end position="344"/>
    </location>
</feature>
<dbReference type="Pfam" id="PF04338">
    <property type="entry name" value="DUF481"/>
    <property type="match status" value="1"/>
</dbReference>
<dbReference type="InterPro" id="IPR007433">
    <property type="entry name" value="DUF481"/>
</dbReference>
<dbReference type="AlphaFoldDB" id="A0A9X2XZJ1"/>
<sequence length="344" mass="39593">MFRLWHMVLLLFIAVSLTLETNAQKKDTLLFFNGQVLIGDIKAGFLGKLTIDEVDLGIIQVKMYKIKTIQSSGRFKIETQDKRTYYGVMQPGPKNGWVNILQDNSEVFAVSILNLNTIIAIEKGFFPRLEGNLAAGFSYTKSNSLGQLNFSFNVKYAGERFGHQLSLATIGSLDSSKYSRDREDGSLFTSYDLNTSTWFLSIGLNYQRNLELSIASRFQEFFGGGNKIIVRKYWQLRLMSGLTINQERSTSGTSTNELFELPLIFRFNFFKYHSPNIQINTVQSFYYSLSQKGRVRFDNNINFSWELIRRFYLTFNPYSNFDNQPPEGDSNFDFGVAINISYRF</sequence>
<dbReference type="EMBL" id="JAOTIF010000032">
    <property type="protein sequence ID" value="MCU7552296.1"/>
    <property type="molecule type" value="Genomic_DNA"/>
</dbReference>
<reference evidence="2" key="1">
    <citation type="submission" date="2022-09" db="EMBL/GenBank/DDBJ databases">
        <authorList>
            <person name="Yuan C."/>
            <person name="Ke Z."/>
        </authorList>
    </citation>
    <scope>NUCLEOTIDE SEQUENCE</scope>
    <source>
        <strain evidence="2">LB-8</strain>
    </source>
</reference>
<keyword evidence="1" id="KW-0732">Signal</keyword>
<evidence type="ECO:0000256" key="1">
    <source>
        <dbReference type="SAM" id="SignalP"/>
    </source>
</evidence>
<proteinExistence type="predicted"/>
<gene>
    <name evidence="2" type="ORF">OCK74_24465</name>
</gene>
<organism evidence="2 3">
    <name type="scientific">Paraflavisolibacter caeni</name>
    <dbReference type="NCBI Taxonomy" id="2982496"/>
    <lineage>
        <taxon>Bacteria</taxon>
        <taxon>Pseudomonadati</taxon>
        <taxon>Bacteroidota</taxon>
        <taxon>Chitinophagia</taxon>
        <taxon>Chitinophagales</taxon>
        <taxon>Chitinophagaceae</taxon>
        <taxon>Paraflavisolibacter</taxon>
    </lineage>
</organism>